<dbReference type="Pfam" id="PF05228">
    <property type="entry name" value="CHASE4"/>
    <property type="match status" value="1"/>
</dbReference>
<sequence>MTLKFQSSSLLKWILPASASLAICGILFLTLTWAAGKADEAASSRQRGFITRAVTKLQSAIAHDQESVTVWDDAVGKSQRGDMAWIDANLGSWMHTYFDHDASLLLSPDLSLIYQFIEDRDDSPDAQQFRDAYLPLARQLQARLARGDTQGTSAKVLSIGESDLTRIGNRSAIVSIKPLISDTGNIVQAPGAEFLHVAIRFLDGDLPADIGQEYAFTNLRFTRDEPSERNATFIPVTSRDGAPVGFFRWEPFQPGNYVLRATAPALVLAFVTLFTGASLAGHALFRRSVRLAASRAELEHQASHDALTGLANRNFFAIRLASTLANAAADQRHCILFVDLDRFKMVNDTFGHPVGDRLIMMAAARMRDLLPKSLIARVGGDEFNILLSDADAHNVDEIARNIVAAVRAPFEIDTVQIAIGASVGAAVTTGPCDPVELTRKADIALYHAKAAGRNTHAIFGSHMDELLSDRRALEADLRLALQTHSQLETFYQPVYAADTGALSSLEALARWKHPTLGYVSPDQFIPLAEESGLIHEISALVLEDACRMLAEVPGIHIAVNASALELASPGYALRVLGILARWQVQPNRLEIELTESAMAPEKSELETTISTLRSAGVRFAIDDFGTGYSTFSRIQRIEVDRIKIDKSFIGEMHQGASRAVVSAMISMAKAKGLLVTAEGVETDEQRSALQGFGCDHLQGFLLSKPLPRSTAITLAAGNQRVSGIRA</sequence>
<dbReference type="SUPFAM" id="SSF141868">
    <property type="entry name" value="EAL domain-like"/>
    <property type="match status" value="1"/>
</dbReference>
<organism evidence="3 4">
    <name type="scientific">Shinella oryzae</name>
    <dbReference type="NCBI Taxonomy" id="2871820"/>
    <lineage>
        <taxon>Bacteria</taxon>
        <taxon>Pseudomonadati</taxon>
        <taxon>Pseudomonadota</taxon>
        <taxon>Alphaproteobacteria</taxon>
        <taxon>Hyphomicrobiales</taxon>
        <taxon>Rhizobiaceae</taxon>
        <taxon>Shinella</taxon>
    </lineage>
</organism>
<dbReference type="Proteomes" id="UP001225788">
    <property type="component" value="Plasmid unnamed1"/>
</dbReference>
<dbReference type="EMBL" id="CP132315">
    <property type="protein sequence ID" value="WLS05454.1"/>
    <property type="molecule type" value="Genomic_DNA"/>
</dbReference>
<dbReference type="SMART" id="SM00267">
    <property type="entry name" value="GGDEF"/>
    <property type="match status" value="1"/>
</dbReference>
<dbReference type="InterPro" id="IPR035919">
    <property type="entry name" value="EAL_sf"/>
</dbReference>
<evidence type="ECO:0000313" key="4">
    <source>
        <dbReference type="Proteomes" id="UP001225788"/>
    </source>
</evidence>
<protein>
    <submittedName>
        <fullName evidence="3">Bifunctional diguanylate cyclase/phosphodiesterase</fullName>
    </submittedName>
</protein>
<dbReference type="PROSITE" id="PS50883">
    <property type="entry name" value="EAL"/>
    <property type="match status" value="1"/>
</dbReference>
<dbReference type="SMART" id="SM00052">
    <property type="entry name" value="EAL"/>
    <property type="match status" value="1"/>
</dbReference>
<proteinExistence type="predicted"/>
<evidence type="ECO:0000259" key="1">
    <source>
        <dbReference type="PROSITE" id="PS50883"/>
    </source>
</evidence>
<evidence type="ECO:0000313" key="3">
    <source>
        <dbReference type="EMBL" id="WLS05454.1"/>
    </source>
</evidence>
<gene>
    <name evidence="3" type="ORF">Q9315_25340</name>
</gene>
<accession>A0ABY9KBT2</accession>
<dbReference type="Gene3D" id="3.30.70.270">
    <property type="match status" value="1"/>
</dbReference>
<evidence type="ECO:0000259" key="2">
    <source>
        <dbReference type="PROSITE" id="PS50887"/>
    </source>
</evidence>
<dbReference type="CDD" id="cd01949">
    <property type="entry name" value="GGDEF"/>
    <property type="match status" value="1"/>
</dbReference>
<dbReference type="SUPFAM" id="SSF55073">
    <property type="entry name" value="Nucleotide cyclase"/>
    <property type="match status" value="1"/>
</dbReference>
<dbReference type="InterPro" id="IPR001633">
    <property type="entry name" value="EAL_dom"/>
</dbReference>
<dbReference type="PANTHER" id="PTHR44757">
    <property type="entry name" value="DIGUANYLATE CYCLASE DGCP"/>
    <property type="match status" value="1"/>
</dbReference>
<dbReference type="PROSITE" id="PS50887">
    <property type="entry name" value="GGDEF"/>
    <property type="match status" value="1"/>
</dbReference>
<dbReference type="InterPro" id="IPR000160">
    <property type="entry name" value="GGDEF_dom"/>
</dbReference>
<dbReference type="RefSeq" id="WP_306161921.1">
    <property type="nucleotide sequence ID" value="NZ_CP132315.1"/>
</dbReference>
<dbReference type="Gene3D" id="3.20.20.450">
    <property type="entry name" value="EAL domain"/>
    <property type="match status" value="1"/>
</dbReference>
<dbReference type="Pfam" id="PF00563">
    <property type="entry name" value="EAL"/>
    <property type="match status" value="1"/>
</dbReference>
<geneLocation type="plasmid" evidence="3 4">
    <name>unnamed1</name>
</geneLocation>
<dbReference type="CDD" id="cd01948">
    <property type="entry name" value="EAL"/>
    <property type="match status" value="1"/>
</dbReference>
<dbReference type="InterPro" id="IPR043128">
    <property type="entry name" value="Rev_trsase/Diguanyl_cyclase"/>
</dbReference>
<dbReference type="InterPro" id="IPR052155">
    <property type="entry name" value="Biofilm_reg_signaling"/>
</dbReference>
<keyword evidence="3" id="KW-0614">Plasmid</keyword>
<dbReference type="Pfam" id="PF00990">
    <property type="entry name" value="GGDEF"/>
    <property type="match status" value="1"/>
</dbReference>
<feature type="domain" description="EAL" evidence="1">
    <location>
        <begin position="470"/>
        <end position="719"/>
    </location>
</feature>
<keyword evidence="4" id="KW-1185">Reference proteome</keyword>
<name>A0ABY9KBT2_9HYPH</name>
<dbReference type="InterPro" id="IPR029787">
    <property type="entry name" value="Nucleotide_cyclase"/>
</dbReference>
<feature type="domain" description="GGDEF" evidence="2">
    <location>
        <begin position="331"/>
        <end position="461"/>
    </location>
</feature>
<dbReference type="NCBIfam" id="TIGR00254">
    <property type="entry name" value="GGDEF"/>
    <property type="match status" value="1"/>
</dbReference>
<reference evidence="3 4" key="1">
    <citation type="submission" date="2023-08" db="EMBL/GenBank/DDBJ databases">
        <title>Pathogen: clinical or host-associated sample.</title>
        <authorList>
            <person name="Hergert J."/>
            <person name="Casey R."/>
            <person name="Wagner J."/>
            <person name="Young E.L."/>
            <person name="Oakeson K.F."/>
        </authorList>
    </citation>
    <scope>NUCLEOTIDE SEQUENCE [LARGE SCALE GENOMIC DNA]</scope>
    <source>
        <strain evidence="3 4">UPHL-collab-2</strain>
        <plasmid evidence="3 4">unnamed1</plasmid>
    </source>
</reference>
<dbReference type="PANTHER" id="PTHR44757:SF2">
    <property type="entry name" value="BIOFILM ARCHITECTURE MAINTENANCE PROTEIN MBAA"/>
    <property type="match status" value="1"/>
</dbReference>
<dbReference type="InterPro" id="IPR007892">
    <property type="entry name" value="CHASE4"/>
</dbReference>